<protein>
    <recommendedName>
        <fullName evidence="2">Response regulatory domain-containing protein</fullName>
    </recommendedName>
</protein>
<gene>
    <name evidence="3" type="ORF">CWC20_18000</name>
</gene>
<feature type="domain" description="Response regulatory" evidence="2">
    <location>
        <begin position="1"/>
        <end position="59"/>
    </location>
</feature>
<keyword evidence="1" id="KW-0597">Phosphoprotein</keyword>
<dbReference type="Proteomes" id="UP000307164">
    <property type="component" value="Unassembled WGS sequence"/>
</dbReference>
<sequence>MLVVDDVKENLAVMSQLLKDEYRVIVAIIGEQALCLLANQRIDIVLLDVAMEPSDNMLA</sequence>
<dbReference type="Gene3D" id="3.40.50.2300">
    <property type="match status" value="1"/>
</dbReference>
<evidence type="ECO:0000313" key="3">
    <source>
        <dbReference type="EMBL" id="TMO71265.1"/>
    </source>
</evidence>
<dbReference type="InterPro" id="IPR011006">
    <property type="entry name" value="CheY-like_superfamily"/>
</dbReference>
<dbReference type="EMBL" id="PNBW01000110">
    <property type="protein sequence ID" value="TMO71265.1"/>
    <property type="molecule type" value="Genomic_DNA"/>
</dbReference>
<evidence type="ECO:0000313" key="4">
    <source>
        <dbReference type="Proteomes" id="UP000307164"/>
    </source>
</evidence>
<dbReference type="InterPro" id="IPR001789">
    <property type="entry name" value="Sig_transdc_resp-reg_receiver"/>
</dbReference>
<dbReference type="SUPFAM" id="SSF52172">
    <property type="entry name" value="CheY-like"/>
    <property type="match status" value="1"/>
</dbReference>
<reference evidence="4" key="2">
    <citation type="submission" date="2019-06" db="EMBL/GenBank/DDBJ databases">
        <title>Co-occurence of chitin degradation, pigmentation and bioactivity in marine Pseudoalteromonas.</title>
        <authorList>
            <person name="Sonnenschein E.C."/>
            <person name="Bech P.K."/>
        </authorList>
    </citation>
    <scope>NUCLEOTIDE SEQUENCE [LARGE SCALE GENOMIC DNA]</scope>
    <source>
        <strain evidence="4">S3895</strain>
    </source>
</reference>
<proteinExistence type="predicted"/>
<name>A0ABY2VTG8_9GAMM</name>
<comment type="caution">
    <text evidence="3">The sequence shown here is derived from an EMBL/GenBank/DDBJ whole genome shotgun (WGS) entry which is preliminary data.</text>
</comment>
<evidence type="ECO:0000256" key="1">
    <source>
        <dbReference type="PROSITE-ProRule" id="PRU00169"/>
    </source>
</evidence>
<dbReference type="RefSeq" id="WP_138675648.1">
    <property type="nucleotide sequence ID" value="NZ_PNBW01000110.1"/>
</dbReference>
<reference evidence="3 4" key="1">
    <citation type="submission" date="2018-01" db="EMBL/GenBank/DDBJ databases">
        <authorList>
            <person name="Paulsen S."/>
            <person name="Gram L.K."/>
        </authorList>
    </citation>
    <scope>NUCLEOTIDE SEQUENCE [LARGE SCALE GENOMIC DNA]</scope>
    <source>
        <strain evidence="3 4">S3895</strain>
    </source>
</reference>
<feature type="modified residue" description="4-aspartylphosphate" evidence="1">
    <location>
        <position position="48"/>
    </location>
</feature>
<accession>A0ABY2VTG8</accession>
<evidence type="ECO:0000259" key="2">
    <source>
        <dbReference type="PROSITE" id="PS50110"/>
    </source>
</evidence>
<dbReference type="PROSITE" id="PS50110">
    <property type="entry name" value="RESPONSE_REGULATORY"/>
    <property type="match status" value="1"/>
</dbReference>
<organism evidence="3 4">
    <name type="scientific">Pseudoalteromonas aurantia</name>
    <dbReference type="NCBI Taxonomy" id="43654"/>
    <lineage>
        <taxon>Bacteria</taxon>
        <taxon>Pseudomonadati</taxon>
        <taxon>Pseudomonadota</taxon>
        <taxon>Gammaproteobacteria</taxon>
        <taxon>Alteromonadales</taxon>
        <taxon>Pseudoalteromonadaceae</taxon>
        <taxon>Pseudoalteromonas</taxon>
    </lineage>
</organism>
<dbReference type="Pfam" id="PF00072">
    <property type="entry name" value="Response_reg"/>
    <property type="match status" value="1"/>
</dbReference>
<keyword evidence="4" id="KW-1185">Reference proteome</keyword>